<evidence type="ECO:0000256" key="3">
    <source>
        <dbReference type="ARBA" id="ARBA00022630"/>
    </source>
</evidence>
<dbReference type="SUPFAM" id="SSF51412">
    <property type="entry name" value="Inosine monophosphate dehydrogenase (IMPDH)"/>
    <property type="match status" value="1"/>
</dbReference>
<evidence type="ECO:0000313" key="6">
    <source>
        <dbReference type="EMBL" id="BBK24759.1"/>
    </source>
</evidence>
<protein>
    <recommendedName>
        <fullName evidence="2">Probable nitronate monooxygenase</fullName>
    </recommendedName>
</protein>
<dbReference type="CDD" id="cd04730">
    <property type="entry name" value="NPD_like"/>
    <property type="match status" value="1"/>
</dbReference>
<accession>A0A8D5A4A9</accession>
<dbReference type="RefSeq" id="WP_143332397.1">
    <property type="nucleotide sequence ID" value="NZ_AP019697.1"/>
</dbReference>
<organism evidence="6 7">
    <name type="scientific">Dialister hominis</name>
    <dbReference type="NCBI Taxonomy" id="2582419"/>
    <lineage>
        <taxon>Bacteria</taxon>
        <taxon>Bacillati</taxon>
        <taxon>Bacillota</taxon>
        <taxon>Negativicutes</taxon>
        <taxon>Veillonellales</taxon>
        <taxon>Veillonellaceae</taxon>
        <taxon>Dialister</taxon>
    </lineage>
</organism>
<evidence type="ECO:0000256" key="1">
    <source>
        <dbReference type="ARBA" id="ARBA00003535"/>
    </source>
</evidence>
<proteinExistence type="predicted"/>
<dbReference type="PANTHER" id="PTHR32332:SF18">
    <property type="entry name" value="2-NITROPROPANE DIOXYGENASE"/>
    <property type="match status" value="1"/>
</dbReference>
<sequence length="376" mass="40944">MQLPALHIGELTARVPIVQGGMGIGVSLSGLAGAVAREGGVGVISAAQVGFNEPDFMTNTVEANKRALAKQLKKAREIAGDGIIGVNIMWRGQHYEDYARCAVENGANIIFSGAGLPSDLPDCVEGTSTKIAPIIGSPKAARVILHLWERHHHRTADMIVIEGPKAGGHLGYTREQVKMHESDGYEKEIEEILDVVKEFEEKFNKKIPVVFGGGIFDKKDIEHYLSLGLSGVQMATRFVATKECDASDAFKNMYVKAKEGDVTIVQSPVHMPGRALLNPFVKAFRQHRIPVTNCFHCLKTCDPATTPYCISMALIRAVRGDVDHGLVFSGANSWKIDKITTVHDLIQELTQDPVDETIPTDASDKTIPVEQVKKQA</sequence>
<dbReference type="OrthoDB" id="9778912at2"/>
<name>A0A8D5A4A9_9FIRM</name>
<evidence type="ECO:0000313" key="7">
    <source>
        <dbReference type="Proteomes" id="UP000320585"/>
    </source>
</evidence>
<dbReference type="GO" id="GO:0018580">
    <property type="term" value="F:nitronate monooxygenase activity"/>
    <property type="evidence" value="ECO:0007669"/>
    <property type="project" value="InterPro"/>
</dbReference>
<evidence type="ECO:0000256" key="4">
    <source>
        <dbReference type="ARBA" id="ARBA00022643"/>
    </source>
</evidence>
<dbReference type="InterPro" id="IPR013785">
    <property type="entry name" value="Aldolase_TIM"/>
</dbReference>
<keyword evidence="7" id="KW-1185">Reference proteome</keyword>
<dbReference type="Pfam" id="PF03060">
    <property type="entry name" value="NMO"/>
    <property type="match status" value="1"/>
</dbReference>
<dbReference type="InterPro" id="IPR004136">
    <property type="entry name" value="NMO"/>
</dbReference>
<reference evidence="7" key="1">
    <citation type="submission" date="2019-05" db="EMBL/GenBank/DDBJ databases">
        <title>Complete genome sequencing of Dialister sp. strain 5BBH33.</title>
        <authorList>
            <person name="Sakamoto M."/>
            <person name="Murakami T."/>
            <person name="Mori H."/>
        </authorList>
    </citation>
    <scope>NUCLEOTIDE SEQUENCE [LARGE SCALE GENOMIC DNA]</scope>
    <source>
        <strain evidence="7">5BBH33</strain>
    </source>
</reference>
<keyword evidence="4" id="KW-0288">FMN</keyword>
<dbReference type="Gene3D" id="3.20.20.70">
    <property type="entry name" value="Aldolase class I"/>
    <property type="match status" value="1"/>
</dbReference>
<dbReference type="GeneID" id="92715914"/>
<keyword evidence="5" id="KW-0560">Oxidoreductase</keyword>
<dbReference type="PANTHER" id="PTHR32332">
    <property type="entry name" value="2-NITROPROPANE DIOXYGENASE"/>
    <property type="match status" value="1"/>
</dbReference>
<evidence type="ECO:0000256" key="2">
    <source>
        <dbReference type="ARBA" id="ARBA00013457"/>
    </source>
</evidence>
<comment type="function">
    <text evidence="1">Nitronate monooxygenase that uses molecular oxygen to catalyze the oxidative denitrification of alkyl nitronates. Acts on propionate 3-nitronate (P3N), the presumed physiological substrate. Probably functions in the detoxification of P3N, a metabolic poison produced by plants and fungi as a defense mechanism.</text>
</comment>
<keyword evidence="3" id="KW-0285">Flavoprotein</keyword>
<dbReference type="Proteomes" id="UP000320585">
    <property type="component" value="Chromosome"/>
</dbReference>
<dbReference type="KEGG" id="dho:Dia5BBH33_06940"/>
<gene>
    <name evidence="6" type="ORF">Dia5BBH33_06940</name>
</gene>
<dbReference type="EMBL" id="AP019697">
    <property type="protein sequence ID" value="BBK24759.1"/>
    <property type="molecule type" value="Genomic_DNA"/>
</dbReference>
<evidence type="ECO:0000256" key="5">
    <source>
        <dbReference type="ARBA" id="ARBA00023002"/>
    </source>
</evidence>
<keyword evidence="6" id="KW-0223">Dioxygenase</keyword>
<dbReference type="GO" id="GO:0051213">
    <property type="term" value="F:dioxygenase activity"/>
    <property type="evidence" value="ECO:0007669"/>
    <property type="project" value="UniProtKB-KW"/>
</dbReference>
<dbReference type="AlphaFoldDB" id="A0A8D5A4A9"/>